<protein>
    <submittedName>
        <fullName evidence="1">Uncharacterized protein</fullName>
    </submittedName>
</protein>
<keyword evidence="2" id="KW-1185">Reference proteome</keyword>
<comment type="caution">
    <text evidence="1">The sequence shown here is derived from an EMBL/GenBank/DDBJ whole genome shotgun (WGS) entry which is preliminary data.</text>
</comment>
<proteinExistence type="predicted"/>
<name>A0ABR2RLJ1_9ROSI</name>
<dbReference type="InterPro" id="IPR006740">
    <property type="entry name" value="DUF604"/>
</dbReference>
<gene>
    <name evidence="1" type="ORF">V6N11_041765</name>
</gene>
<dbReference type="Proteomes" id="UP001396334">
    <property type="component" value="Unassembled WGS sequence"/>
</dbReference>
<accession>A0ABR2RLJ1</accession>
<reference evidence="1 2" key="1">
    <citation type="journal article" date="2024" name="G3 (Bethesda)">
        <title>Genome assembly of Hibiscus sabdariffa L. provides insights into metabolisms of medicinal natural products.</title>
        <authorList>
            <person name="Kim T."/>
        </authorList>
    </citation>
    <scope>NUCLEOTIDE SEQUENCE [LARGE SCALE GENOMIC DNA]</scope>
    <source>
        <strain evidence="1">TK-2024</strain>
        <tissue evidence="1">Old leaves</tissue>
    </source>
</reference>
<dbReference type="EMBL" id="JBBPBN010000022">
    <property type="protein sequence ID" value="KAK9013769.1"/>
    <property type="molecule type" value="Genomic_DNA"/>
</dbReference>
<dbReference type="PANTHER" id="PTHR10811">
    <property type="entry name" value="FRINGE-RELATED"/>
    <property type="match status" value="1"/>
</dbReference>
<evidence type="ECO:0000313" key="2">
    <source>
        <dbReference type="Proteomes" id="UP001396334"/>
    </source>
</evidence>
<organism evidence="1 2">
    <name type="scientific">Hibiscus sabdariffa</name>
    <name type="common">roselle</name>
    <dbReference type="NCBI Taxonomy" id="183260"/>
    <lineage>
        <taxon>Eukaryota</taxon>
        <taxon>Viridiplantae</taxon>
        <taxon>Streptophyta</taxon>
        <taxon>Embryophyta</taxon>
        <taxon>Tracheophyta</taxon>
        <taxon>Spermatophyta</taxon>
        <taxon>Magnoliopsida</taxon>
        <taxon>eudicotyledons</taxon>
        <taxon>Gunneridae</taxon>
        <taxon>Pentapetalae</taxon>
        <taxon>rosids</taxon>
        <taxon>malvids</taxon>
        <taxon>Malvales</taxon>
        <taxon>Malvaceae</taxon>
        <taxon>Malvoideae</taxon>
        <taxon>Hibiscus</taxon>
    </lineage>
</organism>
<sequence length="268" mass="30627">MAYGGGGFAVSYPLAKALAKMQDRCIERYPGLYGSDVRIHSCMAELGVPLTKEPGFHQYDVLGNLMGLLSAHPVAPLVSIHHLDKVEPIFPNVNRVQALKRLDLPINLNSAALMQQSVCYDKTRSWTVSVSWGYTVQIHRGIFSVREMEMPARTFLNWYKRADYTGFSFNTRPVTRNPCQKPFVYYLSKASRDVETNQTTCVHVQHRVSNPDCKWKMPDPSRIDRVEVYKKPDTNSWDKPPRRNCCRVLPTKKKGTMVIDVGVCVWRF</sequence>
<dbReference type="Pfam" id="PF04646">
    <property type="entry name" value="DUF604"/>
    <property type="match status" value="1"/>
</dbReference>
<dbReference type="Gene3D" id="3.90.550.50">
    <property type="match status" value="1"/>
</dbReference>
<evidence type="ECO:0000313" key="1">
    <source>
        <dbReference type="EMBL" id="KAK9013769.1"/>
    </source>
</evidence>